<reference evidence="3" key="1">
    <citation type="submission" date="2016-10" db="EMBL/GenBank/DDBJ databases">
        <authorList>
            <person name="Varghese N."/>
            <person name="Submissions S."/>
        </authorList>
    </citation>
    <scope>NUCLEOTIDE SEQUENCE [LARGE SCALE GENOMIC DNA]</scope>
    <source>
        <strain evidence="3">CGMCC 1.10118</strain>
    </source>
</reference>
<dbReference type="STRING" id="660517.SAMN04487946_101439"/>
<dbReference type="Pfam" id="PF13416">
    <property type="entry name" value="SBP_bac_8"/>
    <property type="match status" value="1"/>
</dbReference>
<evidence type="ECO:0000313" key="3">
    <source>
        <dbReference type="Proteomes" id="UP000199170"/>
    </source>
</evidence>
<feature type="region of interest" description="Disordered" evidence="1">
    <location>
        <begin position="32"/>
        <end position="58"/>
    </location>
</feature>
<dbReference type="PROSITE" id="PS51257">
    <property type="entry name" value="PROKAR_LIPOPROTEIN"/>
    <property type="match status" value="1"/>
</dbReference>
<evidence type="ECO:0000256" key="1">
    <source>
        <dbReference type="SAM" id="MobiDB-lite"/>
    </source>
</evidence>
<protein>
    <submittedName>
        <fullName evidence="2">sn-glycerol 3-phosphate transport system substrate-binding protein</fullName>
    </submittedName>
</protein>
<name>A0A1H3DBC9_9EURY</name>
<dbReference type="InterPro" id="IPR050490">
    <property type="entry name" value="Bact_solute-bd_prot1"/>
</dbReference>
<organism evidence="2 3">
    <name type="scientific">Halobellus clavatus</name>
    <dbReference type="NCBI Taxonomy" id="660517"/>
    <lineage>
        <taxon>Archaea</taxon>
        <taxon>Methanobacteriati</taxon>
        <taxon>Methanobacteriota</taxon>
        <taxon>Stenosarchaea group</taxon>
        <taxon>Halobacteria</taxon>
        <taxon>Halobacteriales</taxon>
        <taxon>Haloferacaceae</taxon>
        <taxon>Halobellus</taxon>
    </lineage>
</organism>
<dbReference type="OrthoDB" id="30637at2157"/>
<dbReference type="AlphaFoldDB" id="A0A1H3DBC9"/>
<dbReference type="PANTHER" id="PTHR43649:SF12">
    <property type="entry name" value="DIACETYLCHITOBIOSE BINDING PROTEIN DASA"/>
    <property type="match status" value="1"/>
</dbReference>
<dbReference type="Gene3D" id="3.40.190.10">
    <property type="entry name" value="Periplasmic binding protein-like II"/>
    <property type="match status" value="2"/>
</dbReference>
<evidence type="ECO:0000313" key="2">
    <source>
        <dbReference type="EMBL" id="SDX63034.1"/>
    </source>
</evidence>
<gene>
    <name evidence="2" type="ORF">SAMN04487946_101439</name>
</gene>
<dbReference type="EMBL" id="FNPB01000001">
    <property type="protein sequence ID" value="SDX63034.1"/>
    <property type="molecule type" value="Genomic_DNA"/>
</dbReference>
<proteinExistence type="predicted"/>
<dbReference type="RefSeq" id="WP_175454536.1">
    <property type="nucleotide sequence ID" value="NZ_FNPB01000001.1"/>
</dbReference>
<dbReference type="InterPro" id="IPR006059">
    <property type="entry name" value="SBP"/>
</dbReference>
<accession>A0A1H3DBC9</accession>
<dbReference type="CDD" id="cd14748">
    <property type="entry name" value="PBP2_UgpB"/>
    <property type="match status" value="1"/>
</dbReference>
<keyword evidence="3" id="KW-1185">Reference proteome</keyword>
<dbReference type="PANTHER" id="PTHR43649">
    <property type="entry name" value="ARABINOSE-BINDING PROTEIN-RELATED"/>
    <property type="match status" value="1"/>
</dbReference>
<dbReference type="SUPFAM" id="SSF53850">
    <property type="entry name" value="Periplasmic binding protein-like II"/>
    <property type="match status" value="1"/>
</dbReference>
<sequence>MAGRSDTEPTRVSRRKLIVSSGAAGVTALAGCSSGGSGNNEIDGDGGDSDTGTTVGSTGSNTVSIEFWHIFGGELGSTLEQFATEFSEQTDGVSVSAVNNGGYRQNLNQSLQASRAGDPPGIAQIFEIGTRLALDSGAFTPVTQILPEAEMNLDDFLPSVLNYYRIDGELNSMPFNSSNTIMLYNKTAFEEAGLDPESPPRSLSGVRDAAQTIVDETDMEQGITWPNHTWMQIEQQFAKQDQVLVNNENGRAGRPDSTFFNSEAGRNIYTWWQQMAEEGLYLNPGIEAWSEARQAFLTQKVPMLWDSTSNIVSMQAGAQENGFELGSAYLPTPDGDNTGVVIGGGSLWVPSALSDEKKDAAGRFLAYLTQTEQQTRWHRNSGYFPVRQSAIDQLQSDGWFEENPNFSTAFEQLQDTEDTPATRGAVMGVFPEARSINEEVSVSIINGNVGIEEGLSRMDSQVGDALDSYSGNYSGNSES</sequence>
<dbReference type="Proteomes" id="UP000199170">
    <property type="component" value="Unassembled WGS sequence"/>
</dbReference>